<evidence type="ECO:0000256" key="2">
    <source>
        <dbReference type="SAM" id="MobiDB-lite"/>
    </source>
</evidence>
<organism evidence="3 4">
    <name type="scientific">Sphagnum jensenii</name>
    <dbReference type="NCBI Taxonomy" id="128206"/>
    <lineage>
        <taxon>Eukaryota</taxon>
        <taxon>Viridiplantae</taxon>
        <taxon>Streptophyta</taxon>
        <taxon>Embryophyta</taxon>
        <taxon>Bryophyta</taxon>
        <taxon>Sphagnophytina</taxon>
        <taxon>Sphagnopsida</taxon>
        <taxon>Sphagnales</taxon>
        <taxon>Sphagnaceae</taxon>
        <taxon>Sphagnum</taxon>
    </lineage>
</organism>
<dbReference type="Proteomes" id="UP001497444">
    <property type="component" value="Unassembled WGS sequence"/>
</dbReference>
<dbReference type="EMBL" id="CAXAQS010000408">
    <property type="protein sequence ID" value="CAK9251528.1"/>
    <property type="molecule type" value="Genomic_DNA"/>
</dbReference>
<feature type="region of interest" description="Disordered" evidence="2">
    <location>
        <begin position="115"/>
        <end position="146"/>
    </location>
</feature>
<comment type="pathway">
    <text evidence="1">Protein modification; protein ubiquitination.</text>
</comment>
<proteinExistence type="predicted"/>
<gene>
    <name evidence="3" type="ORF">CSSPJE1EN1_LOCUS26906</name>
</gene>
<comment type="caution">
    <text evidence="3">The sequence shown here is derived from an EMBL/GenBank/DDBJ whole genome shotgun (WGS) entry which is preliminary data.</text>
</comment>
<dbReference type="InterPro" id="IPR011333">
    <property type="entry name" value="SKP1/BTB/POZ_sf"/>
</dbReference>
<name>A0ABP0VAR7_9BRYO</name>
<dbReference type="Gene3D" id="3.30.710.10">
    <property type="entry name" value="Potassium Channel Kv1.1, Chain A"/>
    <property type="match status" value="1"/>
</dbReference>
<evidence type="ECO:0000313" key="4">
    <source>
        <dbReference type="Proteomes" id="UP001497444"/>
    </source>
</evidence>
<reference evidence="3" key="1">
    <citation type="submission" date="2024-02" db="EMBL/GenBank/DDBJ databases">
        <authorList>
            <consortium name="ELIXIR-Norway"/>
            <consortium name="Elixir Norway"/>
        </authorList>
    </citation>
    <scope>NUCLEOTIDE SEQUENCE</scope>
</reference>
<protein>
    <submittedName>
        <fullName evidence="3">Uncharacterized protein</fullName>
    </submittedName>
</protein>
<evidence type="ECO:0000256" key="1">
    <source>
        <dbReference type="ARBA" id="ARBA00004906"/>
    </source>
</evidence>
<accession>A0ABP0VAR7</accession>
<dbReference type="InterPro" id="IPR036296">
    <property type="entry name" value="SKP1-like_dim_sf"/>
</dbReference>
<keyword evidence="4" id="KW-1185">Reference proteome</keyword>
<dbReference type="SUPFAM" id="SSF81382">
    <property type="entry name" value="Skp1 dimerisation domain-like"/>
    <property type="match status" value="1"/>
</dbReference>
<sequence>MELREQRSLPPSRSINMIENHKEDEWECQYIDKWWAEDRMMVYDIIKAANYLEIIPLMELGACKVGSITKGVAHEKLAELLLPEPWLSEHFAREEKKKELKDALDVFDADMETKRPSKLASVNDAKSTEDSAPSSSSSPLPPLPPLSSLLLLFGC</sequence>
<evidence type="ECO:0000313" key="3">
    <source>
        <dbReference type="EMBL" id="CAK9251528.1"/>
    </source>
</evidence>